<feature type="transmembrane region" description="Helical" evidence="1">
    <location>
        <begin position="62"/>
        <end position="81"/>
    </location>
</feature>
<sequence>MDLLALIVASFTLPAVLGALALGLWGYSSFGWIGAVIGAVPGYALGFWIGQRFAGSPLSPYAKGWVSLGLFIGGLAVLAIATR</sequence>
<gene>
    <name evidence="2" type="ORF">GIW81_03655</name>
</gene>
<organism evidence="2 3">
    <name type="scientific">Hyphomicrobium album</name>
    <dbReference type="NCBI Taxonomy" id="2665159"/>
    <lineage>
        <taxon>Bacteria</taxon>
        <taxon>Pseudomonadati</taxon>
        <taxon>Pseudomonadota</taxon>
        <taxon>Alphaproteobacteria</taxon>
        <taxon>Hyphomicrobiales</taxon>
        <taxon>Hyphomicrobiaceae</taxon>
        <taxon>Hyphomicrobium</taxon>
    </lineage>
</organism>
<proteinExistence type="predicted"/>
<accession>A0A6I3KL38</accession>
<protein>
    <submittedName>
        <fullName evidence="2">Uncharacterized protein</fullName>
    </submittedName>
</protein>
<dbReference type="RefSeq" id="WP_154737972.1">
    <property type="nucleotide sequence ID" value="NZ_WMBQ01000001.1"/>
</dbReference>
<evidence type="ECO:0000313" key="2">
    <source>
        <dbReference type="EMBL" id="MTD93431.1"/>
    </source>
</evidence>
<dbReference type="AlphaFoldDB" id="A0A6I3KL38"/>
<reference evidence="2 3" key="1">
    <citation type="submission" date="2019-11" db="EMBL/GenBank/DDBJ databases">
        <title>Identification of a novel strain.</title>
        <authorList>
            <person name="Xu Q."/>
            <person name="Wang G."/>
        </authorList>
    </citation>
    <scope>NUCLEOTIDE SEQUENCE [LARGE SCALE GENOMIC DNA]</scope>
    <source>
        <strain evidence="3">xq</strain>
    </source>
</reference>
<keyword evidence="3" id="KW-1185">Reference proteome</keyword>
<dbReference type="Proteomes" id="UP000440694">
    <property type="component" value="Unassembled WGS sequence"/>
</dbReference>
<feature type="transmembrane region" description="Helical" evidence="1">
    <location>
        <begin position="31"/>
        <end position="50"/>
    </location>
</feature>
<dbReference type="EMBL" id="WMBQ01000001">
    <property type="protein sequence ID" value="MTD93431.1"/>
    <property type="molecule type" value="Genomic_DNA"/>
</dbReference>
<keyword evidence="1" id="KW-1133">Transmembrane helix</keyword>
<comment type="caution">
    <text evidence="2">The sequence shown here is derived from an EMBL/GenBank/DDBJ whole genome shotgun (WGS) entry which is preliminary data.</text>
</comment>
<name>A0A6I3KL38_9HYPH</name>
<evidence type="ECO:0000313" key="3">
    <source>
        <dbReference type="Proteomes" id="UP000440694"/>
    </source>
</evidence>
<keyword evidence="1" id="KW-0472">Membrane</keyword>
<evidence type="ECO:0000256" key="1">
    <source>
        <dbReference type="SAM" id="Phobius"/>
    </source>
</evidence>
<keyword evidence="1" id="KW-0812">Transmembrane</keyword>